<comment type="caution">
    <text evidence="2">The sequence shown here is derived from an EMBL/GenBank/DDBJ whole genome shotgun (WGS) entry which is preliminary data.</text>
</comment>
<evidence type="ECO:0000313" key="2">
    <source>
        <dbReference type="EMBL" id="KAF6756338.1"/>
    </source>
</evidence>
<dbReference type="SUPFAM" id="SSF117281">
    <property type="entry name" value="Kelch motif"/>
    <property type="match status" value="1"/>
</dbReference>
<name>A0A8H6I2Q5_9AGAR</name>
<dbReference type="InterPro" id="IPR015915">
    <property type="entry name" value="Kelch-typ_b-propeller"/>
</dbReference>
<evidence type="ECO:0000256" key="1">
    <source>
        <dbReference type="SAM" id="SignalP"/>
    </source>
</evidence>
<dbReference type="AlphaFoldDB" id="A0A8H6I2Q5"/>
<proteinExistence type="predicted"/>
<sequence>MKSFSLLTLLISLSPGLSLGSAASSKSGWATLPSITLYPRQEHVTLALNSTTLAILGGIIPAMNGDTPTFNTTGILQFYSLPTRQWSLASPAPVPLNHPNGAVVDGKIYLLGGLYDSHDGIWRATPDSWVYTPSKDSWTSLPSLPANDTARGSAAMGMYKDVVYLAGGESVLPLIPGQVQQSVDDVSAFDTRTRKWISLPEKAKKLPGRRDHAGAAVVDGVFYVLGGRDMGQENVRGDVFALDLNNLKKGWVVKNGKMPTPRGGIAAGQVKGKIYAFGGEGNPVEGSNGVYDQVEAYDVKRDTWEKLEKMKLPRHGTSATSIGGGIYIPGGGITQSGSPVDAFDVFYP</sequence>
<dbReference type="InterPro" id="IPR006652">
    <property type="entry name" value="Kelch_1"/>
</dbReference>
<gene>
    <name evidence="2" type="ORF">DFP72DRAFT_1168962</name>
</gene>
<accession>A0A8H6I2Q5</accession>
<protein>
    <recommendedName>
        <fullName evidence="4">Galactose oxidase</fullName>
    </recommendedName>
</protein>
<keyword evidence="1" id="KW-0732">Signal</keyword>
<evidence type="ECO:0000313" key="3">
    <source>
        <dbReference type="Proteomes" id="UP000521943"/>
    </source>
</evidence>
<keyword evidence="3" id="KW-1185">Reference proteome</keyword>
<dbReference type="OrthoDB" id="45365at2759"/>
<dbReference type="Pfam" id="PF24681">
    <property type="entry name" value="Kelch_KLHDC2_KLHL20_DRC7"/>
    <property type="match status" value="1"/>
</dbReference>
<dbReference type="Pfam" id="PF01344">
    <property type="entry name" value="Kelch_1"/>
    <property type="match status" value="1"/>
</dbReference>
<reference evidence="2 3" key="1">
    <citation type="submission" date="2020-07" db="EMBL/GenBank/DDBJ databases">
        <title>Comparative genomics of pyrophilous fungi reveals a link between fire events and developmental genes.</title>
        <authorList>
            <consortium name="DOE Joint Genome Institute"/>
            <person name="Steindorff A.S."/>
            <person name="Carver A."/>
            <person name="Calhoun S."/>
            <person name="Stillman K."/>
            <person name="Liu H."/>
            <person name="Lipzen A."/>
            <person name="Pangilinan J."/>
            <person name="Labutti K."/>
            <person name="Bruns T.D."/>
            <person name="Grigoriev I.V."/>
        </authorList>
    </citation>
    <scope>NUCLEOTIDE SEQUENCE [LARGE SCALE GENOMIC DNA]</scope>
    <source>
        <strain evidence="2 3">CBS 144469</strain>
    </source>
</reference>
<feature type="signal peptide" evidence="1">
    <location>
        <begin position="1"/>
        <end position="20"/>
    </location>
</feature>
<evidence type="ECO:0008006" key="4">
    <source>
        <dbReference type="Google" id="ProtNLM"/>
    </source>
</evidence>
<dbReference type="PANTHER" id="PTHR45632">
    <property type="entry name" value="LD33804P"/>
    <property type="match status" value="1"/>
</dbReference>
<dbReference type="Gene3D" id="2.120.10.80">
    <property type="entry name" value="Kelch-type beta propeller"/>
    <property type="match status" value="2"/>
</dbReference>
<dbReference type="PANTHER" id="PTHR45632:SF24">
    <property type="entry name" value="GALACTOSE OXIDASE"/>
    <property type="match status" value="1"/>
</dbReference>
<dbReference type="SMART" id="SM00612">
    <property type="entry name" value="Kelch"/>
    <property type="match status" value="4"/>
</dbReference>
<dbReference type="Proteomes" id="UP000521943">
    <property type="component" value="Unassembled WGS sequence"/>
</dbReference>
<dbReference type="EMBL" id="JACGCI010000026">
    <property type="protein sequence ID" value="KAF6756338.1"/>
    <property type="molecule type" value="Genomic_DNA"/>
</dbReference>
<organism evidence="2 3">
    <name type="scientific">Ephemerocybe angulata</name>
    <dbReference type="NCBI Taxonomy" id="980116"/>
    <lineage>
        <taxon>Eukaryota</taxon>
        <taxon>Fungi</taxon>
        <taxon>Dikarya</taxon>
        <taxon>Basidiomycota</taxon>
        <taxon>Agaricomycotina</taxon>
        <taxon>Agaricomycetes</taxon>
        <taxon>Agaricomycetidae</taxon>
        <taxon>Agaricales</taxon>
        <taxon>Agaricineae</taxon>
        <taxon>Psathyrellaceae</taxon>
        <taxon>Ephemerocybe</taxon>
    </lineage>
</organism>
<feature type="chain" id="PRO_5034856619" description="Galactose oxidase" evidence="1">
    <location>
        <begin position="21"/>
        <end position="348"/>
    </location>
</feature>